<name>A0A4D7AXA6_9HYPH</name>
<sequence>MGLFLRIGSLPVLLIGLALGGCQMSSLAGLDAAFAPRDFARRSEPPARQPAQSSAPRIYLIRGLAQTVSEGVDHLAVKLNRLGYRASVHAFGDWRQIVEQIAADQSASGGRQKAVLVGHSLGANSTIEAANALAARGASAQLAVTFDPTQDLTVTGGAPHFINFYQSNNGWGRRVQAAPGLEDLVENVDLAAMAHLTHFTLDRDAQVHQRVISWIRRSVGEGDRNLARANRVRPER</sequence>
<evidence type="ECO:0000313" key="2">
    <source>
        <dbReference type="Proteomes" id="UP000298781"/>
    </source>
</evidence>
<evidence type="ECO:0000313" key="1">
    <source>
        <dbReference type="EMBL" id="QCI63553.1"/>
    </source>
</evidence>
<dbReference type="EMBL" id="CP039690">
    <property type="protein sequence ID" value="QCI63553.1"/>
    <property type="molecule type" value="Genomic_DNA"/>
</dbReference>
<organism evidence="1 2">
    <name type="scientific">Phreatobacter stygius</name>
    <dbReference type="NCBI Taxonomy" id="1940610"/>
    <lineage>
        <taxon>Bacteria</taxon>
        <taxon>Pseudomonadati</taxon>
        <taxon>Pseudomonadota</taxon>
        <taxon>Alphaproteobacteria</taxon>
        <taxon>Hyphomicrobiales</taxon>
        <taxon>Phreatobacteraceae</taxon>
        <taxon>Phreatobacter</taxon>
    </lineage>
</organism>
<reference evidence="1 2" key="1">
    <citation type="submission" date="2019-04" db="EMBL/GenBank/DDBJ databases">
        <title>Phreatobacter aquaticus sp. nov.</title>
        <authorList>
            <person name="Choi A."/>
        </authorList>
    </citation>
    <scope>NUCLEOTIDE SEQUENCE [LARGE SCALE GENOMIC DNA]</scope>
    <source>
        <strain evidence="1 2">KCTC 52518</strain>
    </source>
</reference>
<dbReference type="OrthoDB" id="5293296at2"/>
<evidence type="ECO:0008006" key="3">
    <source>
        <dbReference type="Google" id="ProtNLM"/>
    </source>
</evidence>
<dbReference type="InterPro" id="IPR029058">
    <property type="entry name" value="AB_hydrolase_fold"/>
</dbReference>
<dbReference type="SUPFAM" id="SSF53474">
    <property type="entry name" value="alpha/beta-Hydrolases"/>
    <property type="match status" value="1"/>
</dbReference>
<dbReference type="Proteomes" id="UP000298781">
    <property type="component" value="Chromosome"/>
</dbReference>
<dbReference type="KEGG" id="pstg:E8M01_04460"/>
<keyword evidence="2" id="KW-1185">Reference proteome</keyword>
<accession>A0A4D7AXA6</accession>
<proteinExistence type="predicted"/>
<dbReference type="RefSeq" id="WP_136959011.1">
    <property type="nucleotide sequence ID" value="NZ_CP039690.1"/>
</dbReference>
<gene>
    <name evidence="1" type="ORF">E8M01_04460</name>
</gene>
<dbReference type="Gene3D" id="3.40.50.1820">
    <property type="entry name" value="alpha/beta hydrolase"/>
    <property type="match status" value="1"/>
</dbReference>
<dbReference type="PROSITE" id="PS51257">
    <property type="entry name" value="PROKAR_LIPOPROTEIN"/>
    <property type="match status" value="1"/>
</dbReference>
<dbReference type="AlphaFoldDB" id="A0A4D7AXA6"/>
<protein>
    <recommendedName>
        <fullName evidence="3">Alpha/beta hydrolase</fullName>
    </recommendedName>
</protein>